<evidence type="ECO:0000259" key="2">
    <source>
        <dbReference type="PROSITE" id="PS50010"/>
    </source>
</evidence>
<feature type="domain" description="DH" evidence="2">
    <location>
        <begin position="1"/>
        <end position="108"/>
    </location>
</feature>
<name>A0A9W9ZEY6_9CNID</name>
<dbReference type="SUPFAM" id="SSF50729">
    <property type="entry name" value="PH domain-like"/>
    <property type="match status" value="1"/>
</dbReference>
<dbReference type="InterPro" id="IPR055251">
    <property type="entry name" value="SOS1_NGEF_PH"/>
</dbReference>
<keyword evidence="4" id="KW-1185">Reference proteome</keyword>
<dbReference type="SUPFAM" id="SSF48065">
    <property type="entry name" value="DBL homology domain (DH-domain)"/>
    <property type="match status" value="1"/>
</dbReference>
<dbReference type="Gene3D" id="1.20.900.10">
    <property type="entry name" value="Dbl homology (DH) domain"/>
    <property type="match status" value="1"/>
</dbReference>
<evidence type="ECO:0000313" key="4">
    <source>
        <dbReference type="Proteomes" id="UP001163046"/>
    </source>
</evidence>
<organism evidence="3 4">
    <name type="scientific">Desmophyllum pertusum</name>
    <dbReference type="NCBI Taxonomy" id="174260"/>
    <lineage>
        <taxon>Eukaryota</taxon>
        <taxon>Metazoa</taxon>
        <taxon>Cnidaria</taxon>
        <taxon>Anthozoa</taxon>
        <taxon>Hexacorallia</taxon>
        <taxon>Scleractinia</taxon>
        <taxon>Caryophylliina</taxon>
        <taxon>Caryophylliidae</taxon>
        <taxon>Desmophyllum</taxon>
    </lineage>
</organism>
<gene>
    <name evidence="3" type="ORF">OS493_008890</name>
</gene>
<dbReference type="Gene3D" id="2.30.29.30">
    <property type="entry name" value="Pleckstrin-homology domain (PH domain)/Phosphotyrosine-binding domain (PTB)"/>
    <property type="match status" value="1"/>
</dbReference>
<dbReference type="PANTHER" id="PTHR22826:SF106">
    <property type="entry name" value="TRIO, ISOFORM A"/>
    <property type="match status" value="1"/>
</dbReference>
<dbReference type="GO" id="GO:0019898">
    <property type="term" value="C:extrinsic component of membrane"/>
    <property type="evidence" value="ECO:0007669"/>
    <property type="project" value="TreeGrafter"/>
</dbReference>
<reference evidence="3" key="1">
    <citation type="submission" date="2023-01" db="EMBL/GenBank/DDBJ databases">
        <title>Genome assembly of the deep-sea coral Lophelia pertusa.</title>
        <authorList>
            <person name="Herrera S."/>
            <person name="Cordes E."/>
        </authorList>
    </citation>
    <scope>NUCLEOTIDE SEQUENCE</scope>
    <source>
        <strain evidence="3">USNM1676648</strain>
        <tissue evidence="3">Polyp</tissue>
    </source>
</reference>
<dbReference type="PANTHER" id="PTHR22826">
    <property type="entry name" value="RHO GUANINE EXCHANGE FACTOR-RELATED"/>
    <property type="match status" value="1"/>
</dbReference>
<proteinExistence type="predicted"/>
<sequence>MKTNPEDVGETFQEWGETFVGMYVAYCKNKPFSNSLLIEHGGSFFADLQVSYGHGLSISAYLIKPVQRITKYQLLLKDLLTCCEEGSENSLQAGLDVMLSVPRRANDAMYVNMLHGYDENLDSLGKVVLQDAFTVFDPKLLRRKGKERHIFLFEQALVFSKETKDTDGKIKYLYKSKIKVNGFASSLYERIKHNSTLQRGPQRALAKVLPLQQGAQKCDLF</sequence>
<dbReference type="InterPro" id="IPR051336">
    <property type="entry name" value="RhoGEF_Guanine_NuclExch_SF"/>
</dbReference>
<dbReference type="InterPro" id="IPR000219">
    <property type="entry name" value="DH_dom"/>
</dbReference>
<evidence type="ECO:0000313" key="3">
    <source>
        <dbReference type="EMBL" id="KAJ7380432.1"/>
    </source>
</evidence>
<comment type="caution">
    <text evidence="3">The sequence shown here is derived from an EMBL/GenBank/DDBJ whole genome shotgun (WGS) entry which is preliminary data.</text>
</comment>
<dbReference type="AlphaFoldDB" id="A0A9W9ZEY6"/>
<accession>A0A9W9ZEY6</accession>
<keyword evidence="1" id="KW-0344">Guanine-nucleotide releasing factor</keyword>
<dbReference type="Pfam" id="PF22697">
    <property type="entry name" value="SOS1_NGEF_PH"/>
    <property type="match status" value="1"/>
</dbReference>
<dbReference type="InterPro" id="IPR011993">
    <property type="entry name" value="PH-like_dom_sf"/>
</dbReference>
<dbReference type="Proteomes" id="UP001163046">
    <property type="component" value="Unassembled WGS sequence"/>
</dbReference>
<dbReference type="OrthoDB" id="10004999at2759"/>
<dbReference type="GO" id="GO:0005737">
    <property type="term" value="C:cytoplasm"/>
    <property type="evidence" value="ECO:0007669"/>
    <property type="project" value="TreeGrafter"/>
</dbReference>
<dbReference type="InterPro" id="IPR035899">
    <property type="entry name" value="DBL_dom_sf"/>
</dbReference>
<evidence type="ECO:0000256" key="1">
    <source>
        <dbReference type="ARBA" id="ARBA00022658"/>
    </source>
</evidence>
<dbReference type="GO" id="GO:0005085">
    <property type="term" value="F:guanyl-nucleotide exchange factor activity"/>
    <property type="evidence" value="ECO:0007669"/>
    <property type="project" value="UniProtKB-KW"/>
</dbReference>
<dbReference type="Pfam" id="PF00621">
    <property type="entry name" value="RhoGEF"/>
    <property type="match status" value="1"/>
</dbReference>
<dbReference type="PROSITE" id="PS50010">
    <property type="entry name" value="DH_2"/>
    <property type="match status" value="1"/>
</dbReference>
<dbReference type="EMBL" id="MU826353">
    <property type="protein sequence ID" value="KAJ7380432.1"/>
    <property type="molecule type" value="Genomic_DNA"/>
</dbReference>
<protein>
    <recommendedName>
        <fullName evidence="2">DH domain-containing protein</fullName>
    </recommendedName>
</protein>